<dbReference type="SUPFAM" id="SSF81343">
    <property type="entry name" value="Fumarate reductase respiratory complex transmembrane subunits"/>
    <property type="match status" value="1"/>
</dbReference>
<keyword evidence="4" id="KW-0479">Metal-binding</keyword>
<keyword evidence="2" id="KW-0349">Heme</keyword>
<dbReference type="FunFam" id="1.20.1300.10:FF:000011">
    <property type="entry name" value="Succinate dehydrogenase cytochrome b560 subunit"/>
    <property type="match status" value="1"/>
</dbReference>
<evidence type="ECO:0000256" key="2">
    <source>
        <dbReference type="ARBA" id="ARBA00022617"/>
    </source>
</evidence>
<dbReference type="InterPro" id="IPR000701">
    <property type="entry name" value="SuccDH_FuR_B_TM-su"/>
</dbReference>
<keyword evidence="6" id="KW-0408">Iron</keyword>
<dbReference type="InParanoid" id="A0A317XG63"/>
<organism evidence="8 9">
    <name type="scientific">Testicularia cyperi</name>
    <dbReference type="NCBI Taxonomy" id="1882483"/>
    <lineage>
        <taxon>Eukaryota</taxon>
        <taxon>Fungi</taxon>
        <taxon>Dikarya</taxon>
        <taxon>Basidiomycota</taxon>
        <taxon>Ustilaginomycotina</taxon>
        <taxon>Ustilaginomycetes</taxon>
        <taxon>Ustilaginales</taxon>
        <taxon>Anthracoideaceae</taxon>
        <taxon>Testicularia</taxon>
    </lineage>
</organism>
<dbReference type="GO" id="GO:0006121">
    <property type="term" value="P:mitochondrial electron transport, succinate to ubiquinone"/>
    <property type="evidence" value="ECO:0007669"/>
    <property type="project" value="TreeGrafter"/>
</dbReference>
<dbReference type="Proteomes" id="UP000246740">
    <property type="component" value="Unassembled WGS sequence"/>
</dbReference>
<comment type="subcellular location">
    <subcellularLocation>
        <location evidence="1">Membrane</location>
        <topology evidence="1">Multi-pass membrane protein</topology>
    </subcellularLocation>
</comment>
<sequence>MTAAARLPVNKAISVSARGAATQAAAPTTQYTQQQNLELLNQHRAQRPTSPHFTIYQPQYTWILSILNRITGTGLSVLLYGYFAAYAGLPLLGFTEALSSTALVDFIAHLPAWLKLAIKAPLAFAFSFHNINGLRHLAWDWGIGLTIKGVYRGAYAVMAATAISTVGLCLI</sequence>
<evidence type="ECO:0000256" key="3">
    <source>
        <dbReference type="ARBA" id="ARBA00022692"/>
    </source>
</evidence>
<dbReference type="GO" id="GO:0005739">
    <property type="term" value="C:mitochondrion"/>
    <property type="evidence" value="ECO:0007669"/>
    <property type="project" value="GOC"/>
</dbReference>
<dbReference type="GO" id="GO:0009055">
    <property type="term" value="F:electron transfer activity"/>
    <property type="evidence" value="ECO:0007669"/>
    <property type="project" value="InterPro"/>
</dbReference>
<accession>A0A317XG63</accession>
<name>A0A317XG63_9BASI</name>
<evidence type="ECO:0000256" key="1">
    <source>
        <dbReference type="ARBA" id="ARBA00004141"/>
    </source>
</evidence>
<dbReference type="FunCoup" id="A0A317XG63">
    <property type="interactions" value="177"/>
</dbReference>
<gene>
    <name evidence="8" type="ORF">BCV70DRAFT_181869</name>
</gene>
<dbReference type="Pfam" id="PF01127">
    <property type="entry name" value="Sdh_cyt"/>
    <property type="match status" value="1"/>
</dbReference>
<evidence type="ECO:0000313" key="9">
    <source>
        <dbReference type="Proteomes" id="UP000246740"/>
    </source>
</evidence>
<dbReference type="InterPro" id="IPR018495">
    <property type="entry name" value="Succ_DH_cyt_bsu_CS"/>
</dbReference>
<dbReference type="NCBIfam" id="TIGR02970">
    <property type="entry name" value="succ_dehyd_cytB"/>
    <property type="match status" value="1"/>
</dbReference>
<dbReference type="Gene3D" id="1.20.1300.10">
    <property type="entry name" value="Fumarate reductase/succinate dehydrogenase, transmembrane subunit"/>
    <property type="match status" value="1"/>
</dbReference>
<evidence type="ECO:0000256" key="5">
    <source>
        <dbReference type="ARBA" id="ARBA00022989"/>
    </source>
</evidence>
<keyword evidence="5" id="KW-1133">Transmembrane helix</keyword>
<evidence type="ECO:0000313" key="8">
    <source>
        <dbReference type="EMBL" id="PWY97141.1"/>
    </source>
</evidence>
<dbReference type="PROSITE" id="PS01001">
    <property type="entry name" value="SDH_CYT_2"/>
    <property type="match status" value="1"/>
</dbReference>
<evidence type="ECO:0000256" key="7">
    <source>
        <dbReference type="ARBA" id="ARBA00023136"/>
    </source>
</evidence>
<dbReference type="PANTHER" id="PTHR10978">
    <property type="entry name" value="SUCCINATE DEHYDROGENASE CYTOCHROME B560 SUBUNIT"/>
    <property type="match status" value="1"/>
</dbReference>
<keyword evidence="7" id="KW-0472">Membrane</keyword>
<dbReference type="STRING" id="1882483.A0A317XG63"/>
<dbReference type="PANTHER" id="PTHR10978:SF5">
    <property type="entry name" value="SUCCINATE DEHYDROGENASE CYTOCHROME B560 SUBUNIT, MITOCHONDRIAL"/>
    <property type="match status" value="1"/>
</dbReference>
<dbReference type="GO" id="GO:0016020">
    <property type="term" value="C:membrane"/>
    <property type="evidence" value="ECO:0007669"/>
    <property type="project" value="UniProtKB-SubCell"/>
</dbReference>
<dbReference type="GO" id="GO:0006099">
    <property type="term" value="P:tricarboxylic acid cycle"/>
    <property type="evidence" value="ECO:0007669"/>
    <property type="project" value="InterPro"/>
</dbReference>
<proteinExistence type="predicted"/>
<protein>
    <submittedName>
        <fullName evidence="8">Cytochrome b560 subunit of succinate dehydrogenase</fullName>
    </submittedName>
</protein>
<dbReference type="GO" id="GO:0046872">
    <property type="term" value="F:metal ion binding"/>
    <property type="evidence" value="ECO:0007669"/>
    <property type="project" value="UniProtKB-KW"/>
</dbReference>
<dbReference type="AlphaFoldDB" id="A0A317XG63"/>
<evidence type="ECO:0000256" key="6">
    <source>
        <dbReference type="ARBA" id="ARBA00023004"/>
    </source>
</evidence>
<keyword evidence="9" id="KW-1185">Reference proteome</keyword>
<evidence type="ECO:0000256" key="4">
    <source>
        <dbReference type="ARBA" id="ARBA00022723"/>
    </source>
</evidence>
<dbReference type="EMBL" id="KZ819218">
    <property type="protein sequence ID" value="PWY97141.1"/>
    <property type="molecule type" value="Genomic_DNA"/>
</dbReference>
<dbReference type="CDD" id="cd03499">
    <property type="entry name" value="SQR_TypeC_SdhC"/>
    <property type="match status" value="1"/>
</dbReference>
<dbReference type="InterPro" id="IPR014314">
    <property type="entry name" value="Succ_DH_cytb556"/>
</dbReference>
<keyword evidence="3" id="KW-0812">Transmembrane</keyword>
<reference evidence="8 9" key="1">
    <citation type="journal article" date="2018" name="Mol. Biol. Evol.">
        <title>Broad Genomic Sampling Reveals a Smut Pathogenic Ancestry of the Fungal Clade Ustilaginomycotina.</title>
        <authorList>
            <person name="Kijpornyongpan T."/>
            <person name="Mondo S.J."/>
            <person name="Barry K."/>
            <person name="Sandor L."/>
            <person name="Lee J."/>
            <person name="Lipzen A."/>
            <person name="Pangilinan J."/>
            <person name="LaButti K."/>
            <person name="Hainaut M."/>
            <person name="Henrissat B."/>
            <person name="Grigoriev I.V."/>
            <person name="Spatafora J.W."/>
            <person name="Aime M.C."/>
        </authorList>
    </citation>
    <scope>NUCLEOTIDE SEQUENCE [LARGE SCALE GENOMIC DNA]</scope>
    <source>
        <strain evidence="8 9">MCA 3645</strain>
    </source>
</reference>
<dbReference type="InterPro" id="IPR034804">
    <property type="entry name" value="SQR/QFR_C/D"/>
</dbReference>
<dbReference type="OrthoDB" id="588261at2759"/>